<dbReference type="PANTHER" id="PTHR38050:SF2">
    <property type="entry name" value="FERULOYL ESTERASE C-RELATED"/>
    <property type="match status" value="1"/>
</dbReference>
<gene>
    <name evidence="11" type="ORF">K469DRAFT_702770</name>
</gene>
<reference evidence="11" key="1">
    <citation type="journal article" date="2020" name="Stud. Mycol.">
        <title>101 Dothideomycetes genomes: a test case for predicting lifestyles and emergence of pathogens.</title>
        <authorList>
            <person name="Haridas S."/>
            <person name="Albert R."/>
            <person name="Binder M."/>
            <person name="Bloem J."/>
            <person name="Labutti K."/>
            <person name="Salamov A."/>
            <person name="Andreopoulos B."/>
            <person name="Baker S."/>
            <person name="Barry K."/>
            <person name="Bills G."/>
            <person name="Bluhm B."/>
            <person name="Cannon C."/>
            <person name="Castanera R."/>
            <person name="Culley D."/>
            <person name="Daum C."/>
            <person name="Ezra D."/>
            <person name="Gonzalez J."/>
            <person name="Henrissat B."/>
            <person name="Kuo A."/>
            <person name="Liang C."/>
            <person name="Lipzen A."/>
            <person name="Lutzoni F."/>
            <person name="Magnuson J."/>
            <person name="Mondo S."/>
            <person name="Nolan M."/>
            <person name="Ohm R."/>
            <person name="Pangilinan J."/>
            <person name="Park H.-J."/>
            <person name="Ramirez L."/>
            <person name="Alfaro M."/>
            <person name="Sun H."/>
            <person name="Tritt A."/>
            <person name="Yoshinaga Y."/>
            <person name="Zwiers L.-H."/>
            <person name="Turgeon B."/>
            <person name="Goodwin S."/>
            <person name="Spatafora J."/>
            <person name="Crous P."/>
            <person name="Grigoriev I."/>
        </authorList>
    </citation>
    <scope>NUCLEOTIDE SEQUENCE</scope>
    <source>
        <strain evidence="11">CBS 207.26</strain>
    </source>
</reference>
<evidence type="ECO:0000313" key="12">
    <source>
        <dbReference type="Proteomes" id="UP000800200"/>
    </source>
</evidence>
<dbReference type="InterPro" id="IPR029058">
    <property type="entry name" value="AB_hydrolase_fold"/>
</dbReference>
<feature type="chain" id="PRO_5032794504" description="feruloyl esterase" evidence="10">
    <location>
        <begin position="20"/>
        <end position="344"/>
    </location>
</feature>
<keyword evidence="7" id="KW-0119">Carbohydrate metabolism</keyword>
<dbReference type="SUPFAM" id="SSF53474">
    <property type="entry name" value="alpha/beta-Hydrolases"/>
    <property type="match status" value="1"/>
</dbReference>
<keyword evidence="3" id="KW-0964">Secreted</keyword>
<dbReference type="EC" id="3.1.1.73" evidence="2"/>
<feature type="signal peptide" evidence="10">
    <location>
        <begin position="1"/>
        <end position="19"/>
    </location>
</feature>
<evidence type="ECO:0000256" key="7">
    <source>
        <dbReference type="ARBA" id="ARBA00023277"/>
    </source>
</evidence>
<protein>
    <recommendedName>
        <fullName evidence="2">feruloyl esterase</fullName>
        <ecNumber evidence="2">3.1.1.73</ecNumber>
    </recommendedName>
</protein>
<dbReference type="GO" id="GO:0045493">
    <property type="term" value="P:xylan catabolic process"/>
    <property type="evidence" value="ECO:0007669"/>
    <property type="project" value="UniProtKB-KW"/>
</dbReference>
<dbReference type="InterPro" id="IPR043595">
    <property type="entry name" value="FaeB/C/D"/>
</dbReference>
<keyword evidence="12" id="KW-1185">Reference proteome</keyword>
<evidence type="ECO:0000256" key="8">
    <source>
        <dbReference type="ARBA" id="ARBA00023326"/>
    </source>
</evidence>
<organism evidence="11 12">
    <name type="scientific">Zopfia rhizophila CBS 207.26</name>
    <dbReference type="NCBI Taxonomy" id="1314779"/>
    <lineage>
        <taxon>Eukaryota</taxon>
        <taxon>Fungi</taxon>
        <taxon>Dikarya</taxon>
        <taxon>Ascomycota</taxon>
        <taxon>Pezizomycotina</taxon>
        <taxon>Dothideomycetes</taxon>
        <taxon>Dothideomycetes incertae sedis</taxon>
        <taxon>Zopfiaceae</taxon>
        <taxon>Zopfia</taxon>
    </lineage>
</organism>
<keyword evidence="6" id="KW-0378">Hydrolase</keyword>
<evidence type="ECO:0000313" key="11">
    <source>
        <dbReference type="EMBL" id="KAF2189050.1"/>
    </source>
</evidence>
<comment type="catalytic activity">
    <reaction evidence="9">
        <text>feruloyl-polysaccharide + H2O = ferulate + polysaccharide.</text>
        <dbReference type="EC" id="3.1.1.73"/>
    </reaction>
</comment>
<evidence type="ECO:0000256" key="3">
    <source>
        <dbReference type="ARBA" id="ARBA00022525"/>
    </source>
</evidence>
<evidence type="ECO:0000256" key="1">
    <source>
        <dbReference type="ARBA" id="ARBA00004613"/>
    </source>
</evidence>
<dbReference type="OrthoDB" id="424610at2759"/>
<keyword evidence="8" id="KW-0624">Polysaccharide degradation</keyword>
<dbReference type="GO" id="GO:0005576">
    <property type="term" value="C:extracellular region"/>
    <property type="evidence" value="ECO:0007669"/>
    <property type="project" value="UniProtKB-SubCell"/>
</dbReference>
<dbReference type="Proteomes" id="UP000800200">
    <property type="component" value="Unassembled WGS sequence"/>
</dbReference>
<dbReference type="EMBL" id="ML994622">
    <property type="protein sequence ID" value="KAF2189050.1"/>
    <property type="molecule type" value="Genomic_DNA"/>
</dbReference>
<proteinExistence type="predicted"/>
<dbReference type="GO" id="GO:0030600">
    <property type="term" value="F:feruloyl esterase activity"/>
    <property type="evidence" value="ECO:0007669"/>
    <property type="project" value="UniProtKB-EC"/>
</dbReference>
<sequence length="344" mass="37767">MNITYSLLLATVFPYLSSSFTWNNGSDGCGKPLPFDMSPGGPSRNFTIYSHAGGGTRQYLVYLPEKFSACNDDPAPLILAFHGQTQPTASIEEITGLSTPYFNRHTIVVYPEGLDYKPPGHQWLGDPEAPPSSVVEDRIYTNELLDMLTSSFCVDESRIYATGLSNGGGLVGLLACSPLLNRRIAAFAGVAAAFYTDASLTEPLFGAGCNPELSGKRKAPLMELHGLNDTIIAYDGDNSPAPNTIPLPEWVSAWVEKEGCPNKMPKTEVLDGGNVTRYSWSCDGWKDIFVHYKINHFGHGWPSTVWQGEPFESLRLGPTSWNATSVILDWFSRWRLMGDRQIGD</sequence>
<evidence type="ECO:0000256" key="2">
    <source>
        <dbReference type="ARBA" id="ARBA00013091"/>
    </source>
</evidence>
<accession>A0A6A6EG00</accession>
<evidence type="ECO:0000256" key="6">
    <source>
        <dbReference type="ARBA" id="ARBA00022801"/>
    </source>
</evidence>
<dbReference type="PANTHER" id="PTHR38050">
    <property type="match status" value="1"/>
</dbReference>
<dbReference type="AlphaFoldDB" id="A0A6A6EG00"/>
<comment type="subcellular location">
    <subcellularLocation>
        <location evidence="1">Secreted</location>
    </subcellularLocation>
</comment>
<keyword evidence="4" id="KW-0858">Xylan degradation</keyword>
<evidence type="ECO:0000256" key="5">
    <source>
        <dbReference type="ARBA" id="ARBA00022729"/>
    </source>
</evidence>
<keyword evidence="5 10" id="KW-0732">Signal</keyword>
<evidence type="ECO:0000256" key="9">
    <source>
        <dbReference type="ARBA" id="ARBA00034075"/>
    </source>
</evidence>
<evidence type="ECO:0000256" key="10">
    <source>
        <dbReference type="SAM" id="SignalP"/>
    </source>
</evidence>
<dbReference type="Gene3D" id="3.40.50.1820">
    <property type="entry name" value="alpha/beta hydrolase"/>
    <property type="match status" value="1"/>
</dbReference>
<name>A0A6A6EG00_9PEZI</name>
<evidence type="ECO:0000256" key="4">
    <source>
        <dbReference type="ARBA" id="ARBA00022651"/>
    </source>
</evidence>